<name>A0A179FEY7_PURLI</name>
<dbReference type="AlphaFoldDB" id="A0A179FEY7"/>
<comment type="caution">
    <text evidence="1">The sequence shown here is derived from an EMBL/GenBank/DDBJ whole genome shotgun (WGS) entry which is preliminary data.</text>
</comment>
<organism evidence="1 2">
    <name type="scientific">Purpureocillium lilacinum</name>
    <name type="common">Paecilomyces lilacinus</name>
    <dbReference type="NCBI Taxonomy" id="33203"/>
    <lineage>
        <taxon>Eukaryota</taxon>
        <taxon>Fungi</taxon>
        <taxon>Dikarya</taxon>
        <taxon>Ascomycota</taxon>
        <taxon>Pezizomycotina</taxon>
        <taxon>Sordariomycetes</taxon>
        <taxon>Hypocreomycetidae</taxon>
        <taxon>Hypocreales</taxon>
        <taxon>Ophiocordycipitaceae</taxon>
        <taxon>Purpureocillium</taxon>
    </lineage>
</organism>
<dbReference type="Proteomes" id="UP000078340">
    <property type="component" value="Unassembled WGS sequence"/>
</dbReference>
<sequence length="176" mass="19494">MHAMHCYPALYQESNRPQSHDLGTSSAAGLSALPQKSRQGEPRVLTHKCTGEKPRTRCAAEGQYCVVDSYQEEEDLRAEIEYLRRREEQNNIILDALSSRDDVDTYNMVTEGLLNSTMTRQAVAHQLSNKAGTNLIRQEVADDQGRFTSRAIPVVAPSSELPPALCPYCSAAAQAR</sequence>
<protein>
    <submittedName>
        <fullName evidence="1">Uncharacterized protein</fullName>
    </submittedName>
</protein>
<proteinExistence type="predicted"/>
<gene>
    <name evidence="1" type="ORF">VFPFJ_11390</name>
</gene>
<evidence type="ECO:0000313" key="1">
    <source>
        <dbReference type="EMBL" id="OAQ63791.1"/>
    </source>
</evidence>
<dbReference type="EMBL" id="LSBI01000030">
    <property type="protein sequence ID" value="OAQ63791.1"/>
    <property type="molecule type" value="Genomic_DNA"/>
</dbReference>
<reference evidence="1 2" key="1">
    <citation type="submission" date="2016-02" db="EMBL/GenBank/DDBJ databases">
        <title>Biosynthesis of antibiotic leucinostatins and their inhibition on Phytophthora in bio-control Purpureocillium lilacinum.</title>
        <authorList>
            <person name="Wang G."/>
            <person name="Liu Z."/>
            <person name="Lin R."/>
            <person name="Li E."/>
            <person name="Mao Z."/>
            <person name="Ling J."/>
            <person name="Yin W."/>
            <person name="Xie B."/>
        </authorList>
    </citation>
    <scope>NUCLEOTIDE SEQUENCE [LARGE SCALE GENOMIC DNA]</scope>
    <source>
        <strain evidence="1">PLFJ-1</strain>
    </source>
</reference>
<accession>A0A179FEY7</accession>
<evidence type="ECO:0000313" key="2">
    <source>
        <dbReference type="Proteomes" id="UP000078340"/>
    </source>
</evidence>